<dbReference type="InterPro" id="IPR052611">
    <property type="entry name" value="Plant_RLK_LysM"/>
</dbReference>
<dbReference type="InterPro" id="IPR018392">
    <property type="entry name" value="LysM"/>
</dbReference>
<dbReference type="PANTHER" id="PTHR45927:SF11">
    <property type="entry name" value="LYSM DOMAIN RECEPTOR-LIKE KINASE 4"/>
    <property type="match status" value="1"/>
</dbReference>
<dbReference type="InterPro" id="IPR056561">
    <property type="entry name" value="NFP_LYK_LysM1"/>
</dbReference>
<dbReference type="SMR" id="A0A803KW00"/>
<reference evidence="5" key="2">
    <citation type="submission" date="2021-03" db="UniProtKB">
        <authorList>
            <consortium name="EnsemblPlants"/>
        </authorList>
    </citation>
    <scope>IDENTIFICATION</scope>
</reference>
<dbReference type="Proteomes" id="UP000596660">
    <property type="component" value="Unplaced"/>
</dbReference>
<sequence length="554" mass="61088">MASNSLTCTFVLFLIFFPYLITSQQPYAPNICPANSNTTSVLGYNCNGVERSCQSFLIYRTQPPYNTVSSIASLLSVNASQVSAINSNISENMALANNTEVIVPVTCSCSGRFYQANTTHVVQTGDNYYLLANTTYGGLTTCKAIRSQKISPNIVNIFPNERLTIPLRCACPTRRQLNAGIRYLMSFVVQFGNQVPDIAIKFGADVGQTLEANQKSEQDIDAIYPYTTLLVPLHNPPNGSQMEEKSSKKWEYFGVGLVAGFVFLSVSQLFIMFLRKSMKKKDDPIVSSQSFEAQEKAVVVQQSETETESLQFLESISKISSLRVYSFKDLQAATKNFRADHWIKGSVYKGTLNGDQVAIKKMEGDVSNEISVLIKINHFNLIRLLGVCFEDGVWYFVNEFAGNGPLNDWIYQDNPEGKIFSWGKRLQVACDVATGAKIAGFGLARPVRGSDGQFTLTIHIVGTKGYLAPEYLDNGIVSPMLDVYASGVLLLEMVTGKDVASLYEGIKVHLSEVLNPVLSKENGILNVKKFIDSSLGQDYPADVLILCSYLLIVV</sequence>
<dbReference type="Pfam" id="PF23446">
    <property type="entry name" value="LysM1_NFP_LYK"/>
    <property type="match status" value="1"/>
</dbReference>
<dbReference type="Pfam" id="PF00069">
    <property type="entry name" value="Pkinase"/>
    <property type="match status" value="1"/>
</dbReference>
<keyword evidence="2" id="KW-0732">Signal</keyword>
<evidence type="ECO:0000256" key="1">
    <source>
        <dbReference type="SAM" id="Phobius"/>
    </source>
</evidence>
<proteinExistence type="predicted"/>
<keyword evidence="1" id="KW-0472">Membrane</keyword>
<protein>
    <submittedName>
        <fullName evidence="5">Uncharacterized protein</fullName>
    </submittedName>
</protein>
<dbReference type="PANTHER" id="PTHR45927">
    <property type="entry name" value="LYSM-DOMAIN RECEPTOR-LIKE KINASE-RELATED"/>
    <property type="match status" value="1"/>
</dbReference>
<dbReference type="GO" id="GO:0004672">
    <property type="term" value="F:protein kinase activity"/>
    <property type="evidence" value="ECO:0007669"/>
    <property type="project" value="InterPro"/>
</dbReference>
<dbReference type="InterPro" id="IPR011009">
    <property type="entry name" value="Kinase-like_dom_sf"/>
</dbReference>
<dbReference type="GO" id="GO:0005886">
    <property type="term" value="C:plasma membrane"/>
    <property type="evidence" value="ECO:0007669"/>
    <property type="project" value="UniProtKB-ARBA"/>
</dbReference>
<dbReference type="Pfam" id="PF23473">
    <property type="entry name" value="LysM3_LYK4_5"/>
    <property type="match status" value="1"/>
</dbReference>
<feature type="domain" description="LysM" evidence="4">
    <location>
        <begin position="118"/>
        <end position="165"/>
    </location>
</feature>
<evidence type="ECO:0000256" key="2">
    <source>
        <dbReference type="SAM" id="SignalP"/>
    </source>
</evidence>
<dbReference type="InterPro" id="IPR056562">
    <property type="entry name" value="LysM2_CERK1_LYK3_4_5"/>
</dbReference>
<evidence type="ECO:0000313" key="5">
    <source>
        <dbReference type="EnsemblPlants" id="AUR62003208-RA:cds"/>
    </source>
</evidence>
<reference evidence="5" key="1">
    <citation type="journal article" date="2017" name="Nature">
        <title>The genome of Chenopodium quinoa.</title>
        <authorList>
            <person name="Jarvis D.E."/>
            <person name="Ho Y.S."/>
            <person name="Lightfoot D.J."/>
            <person name="Schmoeckel S.M."/>
            <person name="Li B."/>
            <person name="Borm T.J.A."/>
            <person name="Ohyanagi H."/>
            <person name="Mineta K."/>
            <person name="Michell C.T."/>
            <person name="Saber N."/>
            <person name="Kharbatia N.M."/>
            <person name="Rupper R.R."/>
            <person name="Sharp A.R."/>
            <person name="Dally N."/>
            <person name="Boughton B.A."/>
            <person name="Woo Y.H."/>
            <person name="Gao G."/>
            <person name="Schijlen E.G.W.M."/>
            <person name="Guo X."/>
            <person name="Momin A.A."/>
            <person name="Negrao S."/>
            <person name="Al-Babili S."/>
            <person name="Gehring C."/>
            <person name="Roessner U."/>
            <person name="Jung C."/>
            <person name="Murphy K."/>
            <person name="Arold S.T."/>
            <person name="Gojobori T."/>
            <person name="van der Linden C.G."/>
            <person name="van Loo E.N."/>
            <person name="Jellen E.N."/>
            <person name="Maughan P.J."/>
            <person name="Tester M."/>
        </authorList>
    </citation>
    <scope>NUCLEOTIDE SEQUENCE [LARGE SCALE GENOMIC DNA]</scope>
    <source>
        <strain evidence="5">cv. PI 614886</strain>
    </source>
</reference>
<accession>A0A803KW00</accession>
<dbReference type="GO" id="GO:0005524">
    <property type="term" value="F:ATP binding"/>
    <property type="evidence" value="ECO:0007669"/>
    <property type="project" value="InterPro"/>
</dbReference>
<dbReference type="Gramene" id="AUR62003208-RA">
    <property type="protein sequence ID" value="AUR62003208-RA:cds"/>
    <property type="gene ID" value="AUR62003208"/>
</dbReference>
<evidence type="ECO:0000313" key="6">
    <source>
        <dbReference type="Proteomes" id="UP000596660"/>
    </source>
</evidence>
<organism evidence="5 6">
    <name type="scientific">Chenopodium quinoa</name>
    <name type="common">Quinoa</name>
    <dbReference type="NCBI Taxonomy" id="63459"/>
    <lineage>
        <taxon>Eukaryota</taxon>
        <taxon>Viridiplantae</taxon>
        <taxon>Streptophyta</taxon>
        <taxon>Embryophyta</taxon>
        <taxon>Tracheophyta</taxon>
        <taxon>Spermatophyta</taxon>
        <taxon>Magnoliopsida</taxon>
        <taxon>eudicotyledons</taxon>
        <taxon>Gunneridae</taxon>
        <taxon>Pentapetalae</taxon>
        <taxon>Caryophyllales</taxon>
        <taxon>Chenopodiaceae</taxon>
        <taxon>Chenopodioideae</taxon>
        <taxon>Atripliceae</taxon>
        <taxon>Chenopodium</taxon>
    </lineage>
</organism>
<dbReference type="AlphaFoldDB" id="A0A803KW00"/>
<dbReference type="SUPFAM" id="SSF56112">
    <property type="entry name" value="Protein kinase-like (PK-like)"/>
    <property type="match status" value="1"/>
</dbReference>
<dbReference type="PROSITE" id="PS50011">
    <property type="entry name" value="PROTEIN_KINASE_DOM"/>
    <property type="match status" value="1"/>
</dbReference>
<dbReference type="PROSITE" id="PS51782">
    <property type="entry name" value="LYSM"/>
    <property type="match status" value="1"/>
</dbReference>
<keyword evidence="1" id="KW-1133">Transmembrane helix</keyword>
<keyword evidence="1" id="KW-0812">Transmembrane</keyword>
<feature type="chain" id="PRO_5031509252" evidence="2">
    <location>
        <begin position="24"/>
        <end position="554"/>
    </location>
</feature>
<evidence type="ECO:0000259" key="4">
    <source>
        <dbReference type="PROSITE" id="PS51782"/>
    </source>
</evidence>
<feature type="domain" description="Protein kinase" evidence="3">
    <location>
        <begin position="310"/>
        <end position="554"/>
    </location>
</feature>
<dbReference type="EnsemblPlants" id="AUR62003208-RA">
    <property type="protein sequence ID" value="AUR62003208-RA:cds"/>
    <property type="gene ID" value="AUR62003208"/>
</dbReference>
<dbReference type="InterPro" id="IPR056563">
    <property type="entry name" value="LysM3_LYK4_5"/>
</dbReference>
<dbReference type="Gene3D" id="1.10.510.10">
    <property type="entry name" value="Transferase(Phosphotransferase) domain 1"/>
    <property type="match status" value="2"/>
</dbReference>
<dbReference type="Pfam" id="PF23472">
    <property type="entry name" value="LysM2_CERK1_LYK3_4_5"/>
    <property type="match status" value="1"/>
</dbReference>
<dbReference type="OMA" id="KIAKFGM"/>
<name>A0A803KW00_CHEQI</name>
<keyword evidence="6" id="KW-1185">Reference proteome</keyword>
<feature type="transmembrane region" description="Helical" evidence="1">
    <location>
        <begin position="252"/>
        <end position="274"/>
    </location>
</feature>
<feature type="signal peptide" evidence="2">
    <location>
        <begin position="1"/>
        <end position="23"/>
    </location>
</feature>
<dbReference type="InterPro" id="IPR000719">
    <property type="entry name" value="Prot_kinase_dom"/>
</dbReference>
<evidence type="ECO:0000259" key="3">
    <source>
        <dbReference type="PROSITE" id="PS50011"/>
    </source>
</evidence>